<evidence type="ECO:0000313" key="2">
    <source>
        <dbReference type="EMBL" id="CCA73521.1"/>
    </source>
</evidence>
<dbReference type="HOGENOM" id="CLU_010595_5_0_1"/>
<evidence type="ECO:0000313" key="3">
    <source>
        <dbReference type="Proteomes" id="UP000007148"/>
    </source>
</evidence>
<sequence length="398" mass="44463">MEPTHDAGSVLSAAGTTYSYDSGRDIARYFREINGRRFNSQAATYLLPADEEEFWRLDRQHAAFLVGMGDLYPCPDLVERILEPDPGRQKRLLDLGCGTAVWALAMARRFPEASVIALDIAPTPIPVEGVPPNIQFELDDVNFGLDQFHGQMDIVHMRCLGAGLPKYADGITYAARCLRPGGLLLVVDIDLEFCAEDIVSGQKLWTPEQPDGSWLQRYFYEFRWANALNGTDIFEAEEMLDKGIFDHELLEACGAGSVFLPIGPWANGLATNADDAQRLQFGGILARQSLQHALPAFETLMRKTGITDEFLKESTSKANAELDTLSVHSWLRLRMLWGARKSDDPEAAPAPRTQWQPHPQIHIYHTAEESYAARQKRQETMGAKPTPQCLLNDEDEGK</sequence>
<evidence type="ECO:0000256" key="1">
    <source>
        <dbReference type="SAM" id="MobiDB-lite"/>
    </source>
</evidence>
<evidence type="ECO:0008006" key="4">
    <source>
        <dbReference type="Google" id="ProtNLM"/>
    </source>
</evidence>
<dbReference type="InParanoid" id="G4TQC8"/>
<organism evidence="2 3">
    <name type="scientific">Serendipita indica (strain DSM 11827)</name>
    <name type="common">Root endophyte fungus</name>
    <name type="synonym">Piriformospora indica</name>
    <dbReference type="NCBI Taxonomy" id="1109443"/>
    <lineage>
        <taxon>Eukaryota</taxon>
        <taxon>Fungi</taxon>
        <taxon>Dikarya</taxon>
        <taxon>Basidiomycota</taxon>
        <taxon>Agaricomycotina</taxon>
        <taxon>Agaricomycetes</taxon>
        <taxon>Sebacinales</taxon>
        <taxon>Serendipitaceae</taxon>
        <taxon>Serendipita</taxon>
    </lineage>
</organism>
<proteinExistence type="predicted"/>
<gene>
    <name evidence="2" type="ORF">PIIN_07474</name>
</gene>
<dbReference type="eggNOG" id="ENOG502S6PS">
    <property type="taxonomic scope" value="Eukaryota"/>
</dbReference>
<dbReference type="InterPro" id="IPR029063">
    <property type="entry name" value="SAM-dependent_MTases_sf"/>
</dbReference>
<dbReference type="PANTHER" id="PTHR43591:SF24">
    <property type="entry name" value="2-METHOXY-6-POLYPRENYL-1,4-BENZOQUINOL METHYLASE, MITOCHONDRIAL"/>
    <property type="match status" value="1"/>
</dbReference>
<dbReference type="OMA" id="YFREING"/>
<name>G4TQC8_SERID</name>
<keyword evidence="3" id="KW-1185">Reference proteome</keyword>
<dbReference type="EMBL" id="CAFZ01000232">
    <property type="protein sequence ID" value="CCA73521.1"/>
    <property type="molecule type" value="Genomic_DNA"/>
</dbReference>
<dbReference type="PANTHER" id="PTHR43591">
    <property type="entry name" value="METHYLTRANSFERASE"/>
    <property type="match status" value="1"/>
</dbReference>
<dbReference type="Proteomes" id="UP000007148">
    <property type="component" value="Unassembled WGS sequence"/>
</dbReference>
<dbReference type="GO" id="GO:0008168">
    <property type="term" value="F:methyltransferase activity"/>
    <property type="evidence" value="ECO:0007669"/>
    <property type="project" value="TreeGrafter"/>
</dbReference>
<dbReference type="OrthoDB" id="2013972at2759"/>
<dbReference type="AlphaFoldDB" id="G4TQC8"/>
<comment type="caution">
    <text evidence="2">The sequence shown here is derived from an EMBL/GenBank/DDBJ whole genome shotgun (WGS) entry which is preliminary data.</text>
</comment>
<reference evidence="2 3" key="1">
    <citation type="journal article" date="2011" name="PLoS Pathog.">
        <title>Endophytic Life Strategies Decoded by Genome and Transcriptome Analyses of the Mutualistic Root Symbiont Piriformospora indica.</title>
        <authorList>
            <person name="Zuccaro A."/>
            <person name="Lahrmann U."/>
            <person name="Guldener U."/>
            <person name="Langen G."/>
            <person name="Pfiffi S."/>
            <person name="Biedenkopf D."/>
            <person name="Wong P."/>
            <person name="Samans B."/>
            <person name="Grimm C."/>
            <person name="Basiewicz M."/>
            <person name="Murat C."/>
            <person name="Martin F."/>
            <person name="Kogel K.H."/>
        </authorList>
    </citation>
    <scope>NUCLEOTIDE SEQUENCE [LARGE SCALE GENOMIC DNA]</scope>
    <source>
        <strain evidence="2 3">DSM 11827</strain>
    </source>
</reference>
<dbReference type="Gene3D" id="3.40.50.150">
    <property type="entry name" value="Vaccinia Virus protein VP39"/>
    <property type="match status" value="1"/>
</dbReference>
<dbReference type="CDD" id="cd02440">
    <property type="entry name" value="AdoMet_MTases"/>
    <property type="match status" value="1"/>
</dbReference>
<feature type="region of interest" description="Disordered" evidence="1">
    <location>
        <begin position="342"/>
        <end position="398"/>
    </location>
</feature>
<dbReference type="SUPFAM" id="SSF53335">
    <property type="entry name" value="S-adenosyl-L-methionine-dependent methyltransferases"/>
    <property type="match status" value="1"/>
</dbReference>
<dbReference type="Pfam" id="PF13489">
    <property type="entry name" value="Methyltransf_23"/>
    <property type="match status" value="1"/>
</dbReference>
<accession>G4TQC8</accession>
<protein>
    <recommendedName>
        <fullName evidence="4">Methyltransferase domain-containing protein</fullName>
    </recommendedName>
</protein>